<organism evidence="2 3">
    <name type="scientific">Falsiroseomonas frigidaquae</name>
    <dbReference type="NCBI Taxonomy" id="487318"/>
    <lineage>
        <taxon>Bacteria</taxon>
        <taxon>Pseudomonadati</taxon>
        <taxon>Pseudomonadota</taxon>
        <taxon>Alphaproteobacteria</taxon>
        <taxon>Acetobacterales</taxon>
        <taxon>Roseomonadaceae</taxon>
        <taxon>Falsiroseomonas</taxon>
    </lineage>
</organism>
<proteinExistence type="predicted"/>
<name>A0ABX1EXL7_9PROT</name>
<keyword evidence="1" id="KW-0732">Signal</keyword>
<reference evidence="2 3" key="1">
    <citation type="submission" date="2020-03" db="EMBL/GenBank/DDBJ databases">
        <title>Roseomonas selenitidurans sp. nov. isolated from soil.</title>
        <authorList>
            <person name="Liu H."/>
        </authorList>
    </citation>
    <scope>NUCLEOTIDE SEQUENCE [LARGE SCALE GENOMIC DNA]</scope>
    <source>
        <strain evidence="2 3">JCM 15073</strain>
    </source>
</reference>
<accession>A0ABX1EXL7</accession>
<dbReference type="RefSeq" id="WP_168049080.1">
    <property type="nucleotide sequence ID" value="NZ_JAATJR010000002.1"/>
</dbReference>
<evidence type="ECO:0000313" key="2">
    <source>
        <dbReference type="EMBL" id="NKE44779.1"/>
    </source>
</evidence>
<gene>
    <name evidence="2" type="ORF">HB662_08315</name>
</gene>
<keyword evidence="3" id="KW-1185">Reference proteome</keyword>
<sequence length="224" mass="24090">MEPTPPASHLRNMIRIALPLATFMVAATLGNAQPVPSVQGQVPEEIGSWRLSCLQDRMTDRADCLLRHREPVEQSQSATGSSLVLEVQDRGGHLVPVIAARDLSLESASRGLLAVTGTAQLRFPPNRYFELPCTLEGRSLVCAPRPEDAPRAASELATAETALVRMTGLGAGSDRADPAELRLNQTQTALARFRARVPEGSTPPPSSGLTLPDITNRLQRLFGN</sequence>
<dbReference type="Proteomes" id="UP000765160">
    <property type="component" value="Unassembled WGS sequence"/>
</dbReference>
<dbReference type="EMBL" id="JAAVTX010000002">
    <property type="protein sequence ID" value="NKE44779.1"/>
    <property type="molecule type" value="Genomic_DNA"/>
</dbReference>
<evidence type="ECO:0000256" key="1">
    <source>
        <dbReference type="SAM" id="SignalP"/>
    </source>
</evidence>
<comment type="caution">
    <text evidence="2">The sequence shown here is derived from an EMBL/GenBank/DDBJ whole genome shotgun (WGS) entry which is preliminary data.</text>
</comment>
<evidence type="ECO:0008006" key="4">
    <source>
        <dbReference type="Google" id="ProtNLM"/>
    </source>
</evidence>
<feature type="chain" id="PRO_5045775128" description="Invasion protein IalB, involved in pathogenesis" evidence="1">
    <location>
        <begin position="33"/>
        <end position="224"/>
    </location>
</feature>
<evidence type="ECO:0000313" key="3">
    <source>
        <dbReference type="Proteomes" id="UP000765160"/>
    </source>
</evidence>
<protein>
    <recommendedName>
        <fullName evidence="4">Invasion protein IalB, involved in pathogenesis</fullName>
    </recommendedName>
</protein>
<feature type="signal peptide" evidence="1">
    <location>
        <begin position="1"/>
        <end position="32"/>
    </location>
</feature>